<proteinExistence type="predicted"/>
<dbReference type="InterPro" id="IPR036390">
    <property type="entry name" value="WH_DNA-bd_sf"/>
</dbReference>
<evidence type="ECO:0000313" key="1">
    <source>
        <dbReference type="EMBL" id="CEG55979.1"/>
    </source>
</evidence>
<dbReference type="STRING" id="1212491.LFA_0522"/>
<dbReference type="KEGG" id="lfa:LFA_0522"/>
<dbReference type="AlphaFoldDB" id="A0A098G1Y2"/>
<dbReference type="RefSeq" id="WP_045094747.1">
    <property type="nucleotide sequence ID" value="NZ_LN614827.1"/>
</dbReference>
<protein>
    <submittedName>
        <fullName evidence="1">Uncharacterized protein</fullName>
    </submittedName>
</protein>
<name>A0A098G1Y2_9GAMM</name>
<dbReference type="EMBL" id="LN614827">
    <property type="protein sequence ID" value="CEG55979.1"/>
    <property type="molecule type" value="Genomic_DNA"/>
</dbReference>
<reference evidence="2" key="1">
    <citation type="submission" date="2014-09" db="EMBL/GenBank/DDBJ databases">
        <authorList>
            <person name="Gomez-Valero L."/>
        </authorList>
    </citation>
    <scope>NUCLEOTIDE SEQUENCE [LARGE SCALE GENOMIC DNA]</scope>
    <source>
        <strain evidence="2">ATCC700992</strain>
    </source>
</reference>
<dbReference type="Proteomes" id="UP000032430">
    <property type="component" value="Chromosome I"/>
</dbReference>
<accession>A0A098G1Y2</accession>
<dbReference type="Pfam" id="PF25212">
    <property type="entry name" value="HVO_A0114"/>
    <property type="match status" value="1"/>
</dbReference>
<dbReference type="SUPFAM" id="SSF46785">
    <property type="entry name" value="Winged helix' DNA-binding domain"/>
    <property type="match status" value="1"/>
</dbReference>
<gene>
    <name evidence="1" type="ORF">LFA_0522</name>
</gene>
<dbReference type="OrthoDB" id="8449527at2"/>
<evidence type="ECO:0000313" key="2">
    <source>
        <dbReference type="Proteomes" id="UP000032430"/>
    </source>
</evidence>
<dbReference type="HOGENOM" id="CLU_130787_2_0_6"/>
<organism evidence="1 2">
    <name type="scientific">Legionella fallonii LLAP-10</name>
    <dbReference type="NCBI Taxonomy" id="1212491"/>
    <lineage>
        <taxon>Bacteria</taxon>
        <taxon>Pseudomonadati</taxon>
        <taxon>Pseudomonadota</taxon>
        <taxon>Gammaproteobacteria</taxon>
        <taxon>Legionellales</taxon>
        <taxon>Legionellaceae</taxon>
        <taxon>Legionella</taxon>
    </lineage>
</organism>
<sequence>MNKARIGIMSLEQYKQRTLAIAKGIYKPKKDEPKIWFTSMKSLAHVLSEDNQLLLKLIIENEPKSVSDLEALTGYKRKANNILRTLRTMEQYGLVKLEESPNKIHRGRAPLMPKALYDEFDVEFSLQQVC</sequence>
<keyword evidence="2" id="KW-1185">Reference proteome</keyword>